<dbReference type="InterPro" id="IPR035163">
    <property type="entry name" value="Pom"/>
</dbReference>
<comment type="caution">
    <text evidence="3">The sequence shown here is derived from an EMBL/GenBank/DDBJ whole genome shotgun (WGS) entry which is preliminary data.</text>
</comment>
<evidence type="ECO:0000313" key="4">
    <source>
        <dbReference type="Proteomes" id="UP000886742"/>
    </source>
</evidence>
<sequence length="486" mass="53446">MRKVSLFALMLLMPIVANAAGTYYSGYTNAYQSPQTRYSTQTYAQRQTGYASRYNNAYNTSYASRYNNNTATSAQQQNTATSNQATTSANKKSGFWLDAGISHEMAQWQFEMAQSGSILSYDNVGWNVLDVSGGYAFDVGSTTLQIDAGLKYGMQWGESTMYDDDITNGGFLVTTWINANDDTEIGDQIGHAMSIGTSQGGNMLGFNVGFGLTDIFKIGNVTLTPSVGYRYLKYKLETENNYGLSVDTTACFRVEGSDEIQCDPAIIVNLSDGKQQIIWRDSIDGSMDVPGNASSINTGSTYYYHQPGTSHSYETTWAGPYIALDMDYLINQNNSVNGRIELGFPGYNSTGDQPYRFDWAHPKSVEDDAGMFSAIHFGLGANWQTAITDSIALSIGLTYDYYTVSGADAKTYLNGTYYNDWYNMILNSTKWNGDETAMLNPDTGDPTAINIKALEEQCPGWVCSTSGEIESFYKSMGIRVGINAKF</sequence>
<dbReference type="InterPro" id="IPR053724">
    <property type="entry name" value="OMP_A26_sf"/>
</dbReference>
<protein>
    <recommendedName>
        <fullName evidence="2">Protochlamydia outer membrane protein domain-containing protein</fullName>
    </recommendedName>
</protein>
<evidence type="ECO:0000313" key="3">
    <source>
        <dbReference type="EMBL" id="HIS71131.1"/>
    </source>
</evidence>
<feature type="chain" id="PRO_5038592568" description="Protochlamydia outer membrane protein domain-containing protein" evidence="1">
    <location>
        <begin position="20"/>
        <end position="486"/>
    </location>
</feature>
<proteinExistence type="predicted"/>
<feature type="signal peptide" evidence="1">
    <location>
        <begin position="1"/>
        <end position="19"/>
    </location>
</feature>
<evidence type="ECO:0000259" key="2">
    <source>
        <dbReference type="Pfam" id="PF17251"/>
    </source>
</evidence>
<dbReference type="Pfam" id="PF17251">
    <property type="entry name" value="Pom"/>
    <property type="match status" value="1"/>
</dbReference>
<evidence type="ECO:0000256" key="1">
    <source>
        <dbReference type="SAM" id="SignalP"/>
    </source>
</evidence>
<dbReference type="Gene3D" id="2.40.128.90">
    <property type="entry name" value="OMPT-like"/>
    <property type="match status" value="1"/>
</dbReference>
<name>A0A9D1FGE3_9PROT</name>
<keyword evidence="1" id="KW-0732">Signal</keyword>
<dbReference type="AlphaFoldDB" id="A0A9D1FGE3"/>
<accession>A0A9D1FGE3</accession>
<dbReference type="Proteomes" id="UP000886742">
    <property type="component" value="Unassembled WGS sequence"/>
</dbReference>
<dbReference type="EMBL" id="DVJI01000012">
    <property type="protein sequence ID" value="HIS71131.1"/>
    <property type="molecule type" value="Genomic_DNA"/>
</dbReference>
<reference evidence="3" key="1">
    <citation type="submission" date="2020-10" db="EMBL/GenBank/DDBJ databases">
        <authorList>
            <person name="Gilroy R."/>
        </authorList>
    </citation>
    <scope>NUCLEOTIDE SEQUENCE</scope>
    <source>
        <strain evidence="3">ChiGjej3B3-5194</strain>
    </source>
</reference>
<feature type="domain" description="Protochlamydia outer membrane protein" evidence="2">
    <location>
        <begin position="191"/>
        <end position="432"/>
    </location>
</feature>
<gene>
    <name evidence="3" type="ORF">IAD02_04070</name>
</gene>
<organism evidence="3 4">
    <name type="scientific">Candidatus Enterousia intestinigallinarum</name>
    <dbReference type="NCBI Taxonomy" id="2840790"/>
    <lineage>
        <taxon>Bacteria</taxon>
        <taxon>Pseudomonadati</taxon>
        <taxon>Pseudomonadota</taxon>
        <taxon>Alphaproteobacteria</taxon>
        <taxon>Candidatus Enterousia</taxon>
    </lineage>
</organism>
<reference evidence="3" key="2">
    <citation type="journal article" date="2021" name="PeerJ">
        <title>Extensive microbial diversity within the chicken gut microbiome revealed by metagenomics and culture.</title>
        <authorList>
            <person name="Gilroy R."/>
            <person name="Ravi A."/>
            <person name="Getino M."/>
            <person name="Pursley I."/>
            <person name="Horton D.L."/>
            <person name="Alikhan N.F."/>
            <person name="Baker D."/>
            <person name="Gharbi K."/>
            <person name="Hall N."/>
            <person name="Watson M."/>
            <person name="Adriaenssens E.M."/>
            <person name="Foster-Nyarko E."/>
            <person name="Jarju S."/>
            <person name="Secka A."/>
            <person name="Antonio M."/>
            <person name="Oren A."/>
            <person name="Chaudhuri R.R."/>
            <person name="La Ragione R."/>
            <person name="Hildebrand F."/>
            <person name="Pallen M.J."/>
        </authorList>
    </citation>
    <scope>NUCLEOTIDE SEQUENCE</scope>
    <source>
        <strain evidence="3">ChiGjej3B3-5194</strain>
    </source>
</reference>